<sequence>MAEATHAAADHGPYLEHAVLCERVLEERDGVLSLVRLVDRLEVTIPGPAGAAGPAALAPVQLFAVVGFKSGQARGRHQLRLTLERPDGLRRLLAELPLLFEGEDRGARAIVGVGFSLELEGLYWVDVQLDERWFTRMPLRVVYLAYRTG</sequence>
<evidence type="ECO:0000313" key="1">
    <source>
        <dbReference type="EMBL" id="PFG73193.1"/>
    </source>
</evidence>
<keyword evidence="2" id="KW-1185">Reference proteome</keyword>
<reference evidence="1 2" key="1">
    <citation type="submission" date="2017-09" db="EMBL/GenBank/DDBJ databases">
        <title>Sequencing the genomes of two abundant thermophiles in Great Basin hot springs: Thermocrinis jamiesonii and novel Chloroflexi Thermoflexus hugenholtzii.</title>
        <authorList>
            <person name="Hedlund B."/>
        </authorList>
    </citation>
    <scope>NUCLEOTIDE SEQUENCE [LARGE SCALE GENOMIC DNA]</scope>
    <source>
        <strain evidence="1 2">G233</strain>
    </source>
</reference>
<dbReference type="Pfam" id="PF22091">
    <property type="entry name" value="DUF6941"/>
    <property type="match status" value="1"/>
</dbReference>
<gene>
    <name evidence="1" type="ORF">A9A59_0388</name>
</gene>
<comment type="caution">
    <text evidence="1">The sequence shown here is derived from an EMBL/GenBank/DDBJ whole genome shotgun (WGS) entry which is preliminary data.</text>
</comment>
<evidence type="ECO:0000313" key="2">
    <source>
        <dbReference type="Proteomes" id="UP000223071"/>
    </source>
</evidence>
<name>A0A2A9HD06_TEPT2</name>
<dbReference type="Proteomes" id="UP000223071">
    <property type="component" value="Unassembled WGS sequence"/>
</dbReference>
<dbReference type="InterPro" id="IPR054221">
    <property type="entry name" value="DUF6941"/>
</dbReference>
<accession>A0A2A9HD06</accession>
<organism evidence="1 2">
    <name type="scientific">Tepidiforma thermophila (strain KCTC 52669 / CGMCC 1.13589 / G233)</name>
    <dbReference type="NCBI Taxonomy" id="2761530"/>
    <lineage>
        <taxon>Bacteria</taxon>
        <taxon>Bacillati</taxon>
        <taxon>Chloroflexota</taxon>
        <taxon>Tepidiformia</taxon>
        <taxon>Tepidiformales</taxon>
        <taxon>Tepidiformaceae</taxon>
        <taxon>Tepidiforma</taxon>
    </lineage>
</organism>
<dbReference type="EMBL" id="PDJQ01000001">
    <property type="protein sequence ID" value="PFG73193.1"/>
    <property type="molecule type" value="Genomic_DNA"/>
</dbReference>
<protein>
    <submittedName>
        <fullName evidence="1">Uncharacterized protein</fullName>
    </submittedName>
</protein>
<dbReference type="RefSeq" id="WP_098502666.1">
    <property type="nucleotide sequence ID" value="NZ_PDJQ01000001.1"/>
</dbReference>
<proteinExistence type="predicted"/>
<dbReference type="AlphaFoldDB" id="A0A2A9HD06"/>